<gene>
    <name evidence="2" type="ORF">B0A50_02485</name>
</gene>
<evidence type="ECO:0000313" key="2">
    <source>
        <dbReference type="EMBL" id="TKA30765.1"/>
    </source>
</evidence>
<dbReference type="GO" id="GO:0004812">
    <property type="term" value="F:aminoacyl-tRNA ligase activity"/>
    <property type="evidence" value="ECO:0007669"/>
    <property type="project" value="InterPro"/>
</dbReference>
<dbReference type="GO" id="GO:0006418">
    <property type="term" value="P:tRNA aminoacylation for protein translation"/>
    <property type="evidence" value="ECO:0007669"/>
    <property type="project" value="InterPro"/>
</dbReference>
<dbReference type="InterPro" id="IPR001412">
    <property type="entry name" value="aa-tRNA-synth_I_CS"/>
</dbReference>
<evidence type="ECO:0000313" key="3">
    <source>
        <dbReference type="Proteomes" id="UP000308549"/>
    </source>
</evidence>
<comment type="caution">
    <text evidence="2">The sequence shown here is derived from an EMBL/GenBank/DDBJ whole genome shotgun (WGS) entry which is preliminary data.</text>
</comment>
<dbReference type="GO" id="GO:0005524">
    <property type="term" value="F:ATP binding"/>
    <property type="evidence" value="ECO:0007669"/>
    <property type="project" value="InterPro"/>
</dbReference>
<name>A0A4U0U937_9PEZI</name>
<dbReference type="Gene3D" id="3.40.50.1000">
    <property type="entry name" value="HAD superfamily/HAD-like"/>
    <property type="match status" value="1"/>
</dbReference>
<dbReference type="PANTHER" id="PTHR43885">
    <property type="entry name" value="HALOACID DEHALOGENASE-LIKE HYDROLASE"/>
    <property type="match status" value="1"/>
</dbReference>
<dbReference type="SFLD" id="SFLDS00003">
    <property type="entry name" value="Haloacid_Dehalogenase"/>
    <property type="match status" value="1"/>
</dbReference>
<dbReference type="SUPFAM" id="SSF56784">
    <property type="entry name" value="HAD-like"/>
    <property type="match status" value="1"/>
</dbReference>
<accession>A0A4U0U937</accession>
<dbReference type="PANTHER" id="PTHR43885:SF1">
    <property type="entry name" value="SUPERFAMILY HYDROLASE, PUTATIVE (AFU_ORTHOLOGUE AFUA_4G13290)-RELATED"/>
    <property type="match status" value="1"/>
</dbReference>
<dbReference type="InterPro" id="IPR036412">
    <property type="entry name" value="HAD-like_sf"/>
</dbReference>
<dbReference type="EMBL" id="NAJL01000010">
    <property type="protein sequence ID" value="TKA30765.1"/>
    <property type="molecule type" value="Genomic_DNA"/>
</dbReference>
<feature type="region of interest" description="Disordered" evidence="1">
    <location>
        <begin position="1"/>
        <end position="27"/>
    </location>
</feature>
<dbReference type="AlphaFoldDB" id="A0A4U0U937"/>
<dbReference type="OrthoDB" id="426235at2759"/>
<keyword evidence="3" id="KW-1185">Reference proteome</keyword>
<evidence type="ECO:0008006" key="4">
    <source>
        <dbReference type="Google" id="ProtNLM"/>
    </source>
</evidence>
<dbReference type="PROSITE" id="PS00178">
    <property type="entry name" value="AA_TRNA_LIGASE_I"/>
    <property type="match status" value="1"/>
</dbReference>
<dbReference type="Gene3D" id="1.10.260.80">
    <property type="match status" value="1"/>
</dbReference>
<dbReference type="InterPro" id="IPR023214">
    <property type="entry name" value="HAD_sf"/>
</dbReference>
<dbReference type="Pfam" id="PF00702">
    <property type="entry name" value="Hydrolase"/>
    <property type="match status" value="1"/>
</dbReference>
<reference evidence="2 3" key="1">
    <citation type="submission" date="2017-03" db="EMBL/GenBank/DDBJ databases">
        <title>Genomes of endolithic fungi from Antarctica.</title>
        <authorList>
            <person name="Coleine C."/>
            <person name="Masonjones S."/>
            <person name="Stajich J.E."/>
        </authorList>
    </citation>
    <scope>NUCLEOTIDE SEQUENCE [LARGE SCALE GENOMIC DNA]</scope>
    <source>
        <strain evidence="2 3">CCFEE 6315</strain>
    </source>
</reference>
<proteinExistence type="predicted"/>
<dbReference type="Proteomes" id="UP000308549">
    <property type="component" value="Unassembled WGS sequence"/>
</dbReference>
<dbReference type="SFLD" id="SFLDG01129">
    <property type="entry name" value="C1.5:_HAD__Beta-PGM__Phosphata"/>
    <property type="match status" value="1"/>
</dbReference>
<sequence>MSGNATSKRQKHRFAPIPSNSSSSQQNNSMKLKGIIFDMDGTLCEPQNYMFGEMRDAVGIPKGSDILDYIHGLPAEKQETAFTKVQEIERRAMSKQIPQAGLVSLMEFLDEHRIPKGICTRNFDAPVTHLLSTHLPSHINPFSPIITRDFRPPKPSPAGLLHIGHAWGVTESAAVPSSPPEGRLLPLIMVGDSIDDMIAGHDAGALTVLLRSEGKEELERDERTHVVVSRLDELVDLLREGLSAAR</sequence>
<protein>
    <recommendedName>
        <fullName evidence="4">HAD superfamily hydrolase</fullName>
    </recommendedName>
</protein>
<dbReference type="CDD" id="cd01427">
    <property type="entry name" value="HAD_like"/>
    <property type="match status" value="1"/>
</dbReference>
<organism evidence="2 3">
    <name type="scientific">Salinomyces thailandicus</name>
    <dbReference type="NCBI Taxonomy" id="706561"/>
    <lineage>
        <taxon>Eukaryota</taxon>
        <taxon>Fungi</taxon>
        <taxon>Dikarya</taxon>
        <taxon>Ascomycota</taxon>
        <taxon>Pezizomycotina</taxon>
        <taxon>Dothideomycetes</taxon>
        <taxon>Dothideomycetidae</taxon>
        <taxon>Mycosphaerellales</taxon>
        <taxon>Teratosphaeriaceae</taxon>
        <taxon>Salinomyces</taxon>
    </lineage>
</organism>
<evidence type="ECO:0000256" key="1">
    <source>
        <dbReference type="SAM" id="MobiDB-lite"/>
    </source>
</evidence>